<accession>A0A1C3UBL5</accession>
<protein>
    <submittedName>
        <fullName evidence="1">Uncharacterized protein</fullName>
    </submittedName>
</protein>
<gene>
    <name evidence="1" type="ORF">GA0061101_10275</name>
</gene>
<dbReference type="AlphaFoldDB" id="A0A1C3UBL5"/>
<dbReference type="Proteomes" id="UP000199205">
    <property type="component" value="Unassembled WGS sequence"/>
</dbReference>
<proteinExistence type="predicted"/>
<sequence length="44" mass="4893">MVDDHTHLCPTHDGVAFVFDWIYRAPKIAEPTRTLVAPKATAIS</sequence>
<evidence type="ECO:0000313" key="1">
    <source>
        <dbReference type="EMBL" id="SCB12881.1"/>
    </source>
</evidence>
<dbReference type="EMBL" id="FMAF01000002">
    <property type="protein sequence ID" value="SCB12881.1"/>
    <property type="molecule type" value="Genomic_DNA"/>
</dbReference>
<reference evidence="1 2" key="1">
    <citation type="submission" date="2016-08" db="EMBL/GenBank/DDBJ databases">
        <authorList>
            <person name="Seilhamer J.J."/>
        </authorList>
    </citation>
    <scope>NUCLEOTIDE SEQUENCE [LARGE SCALE GENOMIC DNA]</scope>
    <source>
        <strain evidence="1 2">P1-7</strain>
    </source>
</reference>
<organism evidence="1 2">
    <name type="scientific">Rhizobium lusitanum</name>
    <dbReference type="NCBI Taxonomy" id="293958"/>
    <lineage>
        <taxon>Bacteria</taxon>
        <taxon>Pseudomonadati</taxon>
        <taxon>Pseudomonadota</taxon>
        <taxon>Alphaproteobacteria</taxon>
        <taxon>Hyphomicrobiales</taxon>
        <taxon>Rhizobiaceae</taxon>
        <taxon>Rhizobium/Agrobacterium group</taxon>
        <taxon>Rhizobium</taxon>
    </lineage>
</organism>
<name>A0A1C3UBL5_9HYPH</name>
<evidence type="ECO:0000313" key="2">
    <source>
        <dbReference type="Proteomes" id="UP000199205"/>
    </source>
</evidence>